<dbReference type="PANTHER" id="PTHR22953:SF153">
    <property type="entry name" value="PURPLE ACID PHOSPHATASE"/>
    <property type="match status" value="1"/>
</dbReference>
<dbReference type="Gene3D" id="3.60.21.10">
    <property type="match status" value="1"/>
</dbReference>
<evidence type="ECO:0000259" key="3">
    <source>
        <dbReference type="Pfam" id="PF00149"/>
    </source>
</evidence>
<sequence length="326" mass="36583">MYAKSSFRILTTILLTAVNATEFAFIADTPDNDNFNQVADMVKAKGVNYIVHGGDISYVPGTEYEELVYDNTVGRYFHDLLYNYHGVYGDGSDTRRFFATIGNHECIETASGLDPTYYRARNFFSQDEGAEMPGGFTVPSKGVYYTFEINDIQWFVLNKYESFEEGSTQREWFTEAVDASTAKWKLVSLHESIMGAGQYWTEHYENGDGMNAFQEFPFKQHGIDAILMAHDHGVSLVKYPEDEPETVFGKFVGNGGMYYITAAAGGESRHVRGDEDLDPPGLLSAYYADDGEAGIGAVFGTITDDYLSISYYSIENEYVSLFDIYL</sequence>
<evidence type="ECO:0000256" key="1">
    <source>
        <dbReference type="ARBA" id="ARBA00022729"/>
    </source>
</evidence>
<keyword evidence="5" id="KW-1185">Reference proteome</keyword>
<evidence type="ECO:0000256" key="2">
    <source>
        <dbReference type="SAM" id="SignalP"/>
    </source>
</evidence>
<evidence type="ECO:0000313" key="4">
    <source>
        <dbReference type="EMBL" id="KNC75553.1"/>
    </source>
</evidence>
<dbReference type="GO" id="GO:0003993">
    <property type="term" value="F:acid phosphatase activity"/>
    <property type="evidence" value="ECO:0007669"/>
    <property type="project" value="InterPro"/>
</dbReference>
<dbReference type="InterPro" id="IPR039331">
    <property type="entry name" value="PAPs-like"/>
</dbReference>
<feature type="chain" id="PRO_5005538730" description="Calcineurin-like phosphoesterase domain-containing protein" evidence="2">
    <location>
        <begin position="21"/>
        <end position="326"/>
    </location>
</feature>
<name>A0A0L0FHP4_9EUKA</name>
<dbReference type="EMBL" id="KQ243553">
    <property type="protein sequence ID" value="KNC75553.1"/>
    <property type="molecule type" value="Genomic_DNA"/>
</dbReference>
<dbReference type="SUPFAM" id="SSF56300">
    <property type="entry name" value="Metallo-dependent phosphatases"/>
    <property type="match status" value="1"/>
</dbReference>
<evidence type="ECO:0000313" key="5">
    <source>
        <dbReference type="Proteomes" id="UP000054560"/>
    </source>
</evidence>
<gene>
    <name evidence="4" type="ORF">SARC_11923</name>
</gene>
<dbReference type="PANTHER" id="PTHR22953">
    <property type="entry name" value="ACID PHOSPHATASE RELATED"/>
    <property type="match status" value="1"/>
</dbReference>
<organism evidence="4 5">
    <name type="scientific">Sphaeroforma arctica JP610</name>
    <dbReference type="NCBI Taxonomy" id="667725"/>
    <lineage>
        <taxon>Eukaryota</taxon>
        <taxon>Ichthyosporea</taxon>
        <taxon>Ichthyophonida</taxon>
        <taxon>Sphaeroforma</taxon>
    </lineage>
</organism>
<feature type="signal peptide" evidence="2">
    <location>
        <begin position="1"/>
        <end position="20"/>
    </location>
</feature>
<dbReference type="Proteomes" id="UP000054560">
    <property type="component" value="Unassembled WGS sequence"/>
</dbReference>
<protein>
    <recommendedName>
        <fullName evidence="3">Calcineurin-like phosphoesterase domain-containing protein</fullName>
    </recommendedName>
</protein>
<proteinExistence type="predicted"/>
<dbReference type="OrthoDB" id="411211at2759"/>
<keyword evidence="1 2" id="KW-0732">Signal</keyword>
<reference evidence="4 5" key="1">
    <citation type="submission" date="2011-02" db="EMBL/GenBank/DDBJ databases">
        <title>The Genome Sequence of Sphaeroforma arctica JP610.</title>
        <authorList>
            <consortium name="The Broad Institute Genome Sequencing Platform"/>
            <person name="Russ C."/>
            <person name="Cuomo C."/>
            <person name="Young S.K."/>
            <person name="Zeng Q."/>
            <person name="Gargeya S."/>
            <person name="Alvarado L."/>
            <person name="Berlin A."/>
            <person name="Chapman S.B."/>
            <person name="Chen Z."/>
            <person name="Freedman E."/>
            <person name="Gellesch M."/>
            <person name="Goldberg J."/>
            <person name="Griggs A."/>
            <person name="Gujja S."/>
            <person name="Heilman E."/>
            <person name="Heiman D."/>
            <person name="Howarth C."/>
            <person name="Mehta T."/>
            <person name="Neiman D."/>
            <person name="Pearson M."/>
            <person name="Roberts A."/>
            <person name="Saif S."/>
            <person name="Shea T."/>
            <person name="Shenoy N."/>
            <person name="Sisk P."/>
            <person name="Stolte C."/>
            <person name="Sykes S."/>
            <person name="White J."/>
            <person name="Yandava C."/>
            <person name="Burger G."/>
            <person name="Gray M.W."/>
            <person name="Holland P.W.H."/>
            <person name="King N."/>
            <person name="Lang F.B.F."/>
            <person name="Roger A.J."/>
            <person name="Ruiz-Trillo I."/>
            <person name="Haas B."/>
            <person name="Nusbaum C."/>
            <person name="Birren B."/>
        </authorList>
    </citation>
    <scope>NUCLEOTIDE SEQUENCE [LARGE SCALE GENOMIC DNA]</scope>
    <source>
        <strain evidence="4 5">JP610</strain>
    </source>
</reference>
<dbReference type="RefSeq" id="XP_014149455.1">
    <property type="nucleotide sequence ID" value="XM_014293980.1"/>
</dbReference>
<dbReference type="STRING" id="667725.A0A0L0FHP4"/>
<dbReference type="InterPro" id="IPR004843">
    <property type="entry name" value="Calcineurin-like_PHP"/>
</dbReference>
<dbReference type="AlphaFoldDB" id="A0A0L0FHP4"/>
<dbReference type="InterPro" id="IPR029052">
    <property type="entry name" value="Metallo-depent_PP-like"/>
</dbReference>
<feature type="domain" description="Calcineurin-like phosphoesterase" evidence="3">
    <location>
        <begin position="23"/>
        <end position="232"/>
    </location>
</feature>
<dbReference type="Pfam" id="PF00149">
    <property type="entry name" value="Metallophos"/>
    <property type="match status" value="1"/>
</dbReference>
<accession>A0A0L0FHP4</accession>
<dbReference type="GeneID" id="25912427"/>